<evidence type="ECO:0000313" key="1">
    <source>
        <dbReference type="EMBL" id="KUG23868.1"/>
    </source>
</evidence>
<reference evidence="1" key="1">
    <citation type="journal article" date="2015" name="Proc. Natl. Acad. Sci. U.S.A.">
        <title>Networks of energetic and metabolic interactions define dynamics in microbial communities.</title>
        <authorList>
            <person name="Embree M."/>
            <person name="Liu J.K."/>
            <person name="Al-Bassam M.M."/>
            <person name="Zengler K."/>
        </authorList>
    </citation>
    <scope>NUCLEOTIDE SEQUENCE</scope>
</reference>
<dbReference type="EMBL" id="LNQE01000882">
    <property type="protein sequence ID" value="KUG23868.1"/>
    <property type="molecule type" value="Genomic_DNA"/>
</dbReference>
<comment type="caution">
    <text evidence="1">The sequence shown here is derived from an EMBL/GenBank/DDBJ whole genome shotgun (WGS) entry which is preliminary data.</text>
</comment>
<dbReference type="AlphaFoldDB" id="A0A0W8FSQ4"/>
<accession>A0A0W8FSQ4</accession>
<proteinExistence type="predicted"/>
<organism evidence="1">
    <name type="scientific">hydrocarbon metagenome</name>
    <dbReference type="NCBI Taxonomy" id="938273"/>
    <lineage>
        <taxon>unclassified sequences</taxon>
        <taxon>metagenomes</taxon>
        <taxon>ecological metagenomes</taxon>
    </lineage>
</organism>
<gene>
    <name evidence="1" type="ORF">ASZ90_006353</name>
</gene>
<sequence length="108" mass="11826">MLQEKGAWKKVSILSRNIQGWIHETALTTKNLSLRAGQGNVGTSVTGKEIALAGKGFNEKVEAQYRKSNKNLDYTWINQMETMKVSPEQVEDFIAGGNLVFGAEGGNP</sequence>
<protein>
    <submittedName>
        <fullName evidence="1">Uncharacterized protein</fullName>
    </submittedName>
</protein>
<name>A0A0W8FSQ4_9ZZZZ</name>